<name>A0ACC1YJA1_MELAZ</name>
<organism evidence="1 2">
    <name type="scientific">Melia azedarach</name>
    <name type="common">Chinaberry tree</name>
    <dbReference type="NCBI Taxonomy" id="155640"/>
    <lineage>
        <taxon>Eukaryota</taxon>
        <taxon>Viridiplantae</taxon>
        <taxon>Streptophyta</taxon>
        <taxon>Embryophyta</taxon>
        <taxon>Tracheophyta</taxon>
        <taxon>Spermatophyta</taxon>
        <taxon>Magnoliopsida</taxon>
        <taxon>eudicotyledons</taxon>
        <taxon>Gunneridae</taxon>
        <taxon>Pentapetalae</taxon>
        <taxon>rosids</taxon>
        <taxon>malvids</taxon>
        <taxon>Sapindales</taxon>
        <taxon>Meliaceae</taxon>
        <taxon>Melia</taxon>
    </lineage>
</organism>
<comment type="caution">
    <text evidence="1">The sequence shown here is derived from an EMBL/GenBank/DDBJ whole genome shotgun (WGS) entry which is preliminary data.</text>
</comment>
<sequence>SRAKMAGGGETVRNKQVVLKNYVEGFPKETDMEVKTSSISLKVEEGSNAVVVKNLYLSYDPYMRMRMTFNEDPAYPSYIIGSPLQGLGVAKVVDSGHPAYKKGDLVWGITRWEEYTLLNNPQVLFKIHHTDVPLSYYTGILGMPGITAWGGFHQVCAPKKGEYVYISAASGAVGQLVGQFAKLMGCYVVGSTGTKEKVELLKNKLGFDDAFNYKEEHDLVAALKRCFPEGIDIYFENVGGKMLDAVLANMRNRGRIGVCGIISQYNLSQPDGIYNFANVVYKQIRIEGISVSNYFPQYSQFLETVLRSIQEGKIVYVEDIAEGLENAPSALVGLFSGRNLGKQVVLVAQE</sequence>
<dbReference type="EMBL" id="CM051396">
    <property type="protein sequence ID" value="KAJ4723847.1"/>
    <property type="molecule type" value="Genomic_DNA"/>
</dbReference>
<proteinExistence type="predicted"/>
<gene>
    <name evidence="1" type="ORF">OWV82_007168</name>
</gene>
<keyword evidence="2" id="KW-1185">Reference proteome</keyword>
<protein>
    <submittedName>
        <fullName evidence="1">2-alkenal reductase (NADP(+)-dependent)</fullName>
    </submittedName>
</protein>
<evidence type="ECO:0000313" key="2">
    <source>
        <dbReference type="Proteomes" id="UP001164539"/>
    </source>
</evidence>
<feature type="non-terminal residue" evidence="1">
    <location>
        <position position="1"/>
    </location>
</feature>
<evidence type="ECO:0000313" key="1">
    <source>
        <dbReference type="EMBL" id="KAJ4723847.1"/>
    </source>
</evidence>
<accession>A0ACC1YJA1</accession>
<reference evidence="1 2" key="1">
    <citation type="journal article" date="2023" name="Science">
        <title>Complex scaffold remodeling in plant triterpene biosynthesis.</title>
        <authorList>
            <person name="De La Pena R."/>
            <person name="Hodgson H."/>
            <person name="Liu J.C."/>
            <person name="Stephenson M.J."/>
            <person name="Martin A.C."/>
            <person name="Owen C."/>
            <person name="Harkess A."/>
            <person name="Leebens-Mack J."/>
            <person name="Jimenez L.E."/>
            <person name="Osbourn A."/>
            <person name="Sattely E.S."/>
        </authorList>
    </citation>
    <scope>NUCLEOTIDE SEQUENCE [LARGE SCALE GENOMIC DNA]</scope>
    <source>
        <strain evidence="2">cv. JPN11</strain>
        <tissue evidence="1">Leaf</tissue>
    </source>
</reference>
<dbReference type="Proteomes" id="UP001164539">
    <property type="component" value="Chromosome 3"/>
</dbReference>